<keyword evidence="4" id="KW-0677">Repeat</keyword>
<dbReference type="GO" id="GO:0048306">
    <property type="term" value="F:calcium-dependent protein binding"/>
    <property type="evidence" value="ECO:0007669"/>
    <property type="project" value="UniProtKB-ARBA"/>
</dbReference>
<protein>
    <submittedName>
        <fullName evidence="7">Peflin-like</fullName>
    </submittedName>
</protein>
<comment type="subcellular location">
    <subcellularLocation>
        <location evidence="1">Cytoplasm</location>
    </subcellularLocation>
</comment>
<proteinExistence type="predicted"/>
<dbReference type="EMBL" id="CACRXK020009124">
    <property type="protein sequence ID" value="CAB4016454.1"/>
    <property type="molecule type" value="Genomic_DNA"/>
</dbReference>
<dbReference type="AlphaFoldDB" id="A0A7D9EU42"/>
<dbReference type="OrthoDB" id="186625at2759"/>
<reference evidence="7" key="1">
    <citation type="submission" date="2020-04" db="EMBL/GenBank/DDBJ databases">
        <authorList>
            <person name="Alioto T."/>
            <person name="Alioto T."/>
            <person name="Gomez Garrido J."/>
        </authorList>
    </citation>
    <scope>NUCLEOTIDE SEQUENCE</scope>
    <source>
        <strain evidence="7">A484AB</strain>
    </source>
</reference>
<evidence type="ECO:0000256" key="3">
    <source>
        <dbReference type="ARBA" id="ARBA00022723"/>
    </source>
</evidence>
<keyword evidence="2" id="KW-0963">Cytoplasm</keyword>
<sequence length="122" mass="14361">MFDKDQSGTIDFPEFCNLWTYIQQWKGVFDRYDTDRSGAIEMSELQTALNDMGYRVSPNFVHLLITRFDTVARRSMKLDSFIQCCVMLRLLTDAFRRRDANQNGVINVSYEDFMCMVIENKT</sequence>
<dbReference type="PROSITE" id="PS50222">
    <property type="entry name" value="EF_HAND_2"/>
    <property type="match status" value="1"/>
</dbReference>
<dbReference type="InterPro" id="IPR051426">
    <property type="entry name" value="Peflin/Sorcin_CaBP"/>
</dbReference>
<dbReference type="Gene3D" id="1.10.238.10">
    <property type="entry name" value="EF-hand"/>
    <property type="match status" value="1"/>
</dbReference>
<organism evidence="7 8">
    <name type="scientific">Paramuricea clavata</name>
    <name type="common">Red gorgonian</name>
    <name type="synonym">Violescent sea-whip</name>
    <dbReference type="NCBI Taxonomy" id="317549"/>
    <lineage>
        <taxon>Eukaryota</taxon>
        <taxon>Metazoa</taxon>
        <taxon>Cnidaria</taxon>
        <taxon>Anthozoa</taxon>
        <taxon>Octocorallia</taxon>
        <taxon>Malacalcyonacea</taxon>
        <taxon>Plexauridae</taxon>
        <taxon>Paramuricea</taxon>
    </lineage>
</organism>
<dbReference type="PANTHER" id="PTHR46212">
    <property type="entry name" value="PEFLIN"/>
    <property type="match status" value="1"/>
</dbReference>
<dbReference type="Pfam" id="PF13405">
    <property type="entry name" value="EF-hand_6"/>
    <property type="match status" value="1"/>
</dbReference>
<evidence type="ECO:0000313" key="7">
    <source>
        <dbReference type="EMBL" id="CAB4016454.1"/>
    </source>
</evidence>
<evidence type="ECO:0000259" key="6">
    <source>
        <dbReference type="PROSITE" id="PS50222"/>
    </source>
</evidence>
<comment type="caution">
    <text evidence="7">The sequence shown here is derived from an EMBL/GenBank/DDBJ whole genome shotgun (WGS) entry which is preliminary data.</text>
</comment>
<dbReference type="InterPro" id="IPR011992">
    <property type="entry name" value="EF-hand-dom_pair"/>
</dbReference>
<dbReference type="PROSITE" id="PS00018">
    <property type="entry name" value="EF_HAND_1"/>
    <property type="match status" value="1"/>
</dbReference>
<evidence type="ECO:0000256" key="5">
    <source>
        <dbReference type="ARBA" id="ARBA00022837"/>
    </source>
</evidence>
<dbReference type="SMART" id="SM00054">
    <property type="entry name" value="EFh"/>
    <property type="match status" value="3"/>
</dbReference>
<accession>A0A7D9EU42</accession>
<evidence type="ECO:0000256" key="2">
    <source>
        <dbReference type="ARBA" id="ARBA00022490"/>
    </source>
</evidence>
<keyword evidence="3" id="KW-0479">Metal-binding</keyword>
<dbReference type="Pfam" id="PF13202">
    <property type="entry name" value="EF-hand_5"/>
    <property type="match status" value="1"/>
</dbReference>
<evidence type="ECO:0000256" key="4">
    <source>
        <dbReference type="ARBA" id="ARBA00022737"/>
    </source>
</evidence>
<dbReference type="PANTHER" id="PTHR46212:SF3">
    <property type="entry name" value="GH27120P"/>
    <property type="match status" value="1"/>
</dbReference>
<keyword evidence="8" id="KW-1185">Reference proteome</keyword>
<dbReference type="GO" id="GO:0005737">
    <property type="term" value="C:cytoplasm"/>
    <property type="evidence" value="ECO:0007669"/>
    <property type="project" value="UniProtKB-SubCell"/>
</dbReference>
<dbReference type="SUPFAM" id="SSF47473">
    <property type="entry name" value="EF-hand"/>
    <property type="match status" value="1"/>
</dbReference>
<gene>
    <name evidence="7" type="ORF">PACLA_8A013642</name>
</gene>
<evidence type="ECO:0000256" key="1">
    <source>
        <dbReference type="ARBA" id="ARBA00004496"/>
    </source>
</evidence>
<evidence type="ECO:0000313" key="8">
    <source>
        <dbReference type="Proteomes" id="UP001152795"/>
    </source>
</evidence>
<dbReference type="InterPro" id="IPR018247">
    <property type="entry name" value="EF_Hand_1_Ca_BS"/>
</dbReference>
<dbReference type="Proteomes" id="UP001152795">
    <property type="component" value="Unassembled WGS sequence"/>
</dbReference>
<keyword evidence="5" id="KW-0106">Calcium</keyword>
<feature type="domain" description="EF-hand" evidence="6">
    <location>
        <begin position="20"/>
        <end position="55"/>
    </location>
</feature>
<name>A0A7D9EU42_PARCT</name>
<dbReference type="InterPro" id="IPR002048">
    <property type="entry name" value="EF_hand_dom"/>
</dbReference>
<dbReference type="GO" id="GO:0005509">
    <property type="term" value="F:calcium ion binding"/>
    <property type="evidence" value="ECO:0007669"/>
    <property type="project" value="InterPro"/>
</dbReference>